<dbReference type="Gene3D" id="3.40.30.10">
    <property type="entry name" value="Glutaredoxin"/>
    <property type="match status" value="1"/>
</dbReference>
<dbReference type="EMBL" id="JBJUIK010000012">
    <property type="protein sequence ID" value="KAL3508883.1"/>
    <property type="molecule type" value="Genomic_DNA"/>
</dbReference>
<dbReference type="SUPFAM" id="SSF47616">
    <property type="entry name" value="GST C-terminal domain-like"/>
    <property type="match status" value="1"/>
</dbReference>
<dbReference type="InterPro" id="IPR045073">
    <property type="entry name" value="Omega/Tau-like"/>
</dbReference>
<evidence type="ECO:0000313" key="3">
    <source>
        <dbReference type="Proteomes" id="UP001630127"/>
    </source>
</evidence>
<comment type="catalytic activity">
    <reaction evidence="1">
        <text>RX + glutathione = an S-substituted glutathione + a halide anion + H(+)</text>
        <dbReference type="Rhea" id="RHEA:16437"/>
        <dbReference type="ChEBI" id="CHEBI:15378"/>
        <dbReference type="ChEBI" id="CHEBI:16042"/>
        <dbReference type="ChEBI" id="CHEBI:17792"/>
        <dbReference type="ChEBI" id="CHEBI:57925"/>
        <dbReference type="ChEBI" id="CHEBI:90779"/>
        <dbReference type="EC" id="2.5.1.18"/>
    </reaction>
</comment>
<evidence type="ECO:0000256" key="1">
    <source>
        <dbReference type="RuleBase" id="RU369102"/>
    </source>
</evidence>
<dbReference type="Proteomes" id="UP001630127">
    <property type="component" value="Unassembled WGS sequence"/>
</dbReference>
<proteinExistence type="inferred from homology"/>
<dbReference type="InterPro" id="IPR036282">
    <property type="entry name" value="Glutathione-S-Trfase_C_sf"/>
</dbReference>
<comment type="subcellular location">
    <subcellularLocation>
        <location evidence="1">Cytoplasm</location>
        <location evidence="1">Cytosol</location>
    </subcellularLocation>
</comment>
<accession>A0ABD2YPJ4</accession>
<keyword evidence="3" id="KW-1185">Reference proteome</keyword>
<comment type="caution">
    <text evidence="2">The sequence shown here is derived from an EMBL/GenBank/DDBJ whole genome shotgun (WGS) entry which is preliminary data.</text>
</comment>
<dbReference type="PANTHER" id="PTHR11260:SF781">
    <property type="entry name" value="GLUTATHIONE S-TRANSFERASE U19"/>
    <property type="match status" value="1"/>
</dbReference>
<dbReference type="AlphaFoldDB" id="A0ABD2YPJ4"/>
<dbReference type="GO" id="GO:0005829">
    <property type="term" value="C:cytosol"/>
    <property type="evidence" value="ECO:0007669"/>
    <property type="project" value="UniProtKB-SubCell"/>
</dbReference>
<protein>
    <recommendedName>
        <fullName evidence="1">Glutathione S-transferase</fullName>
        <ecNumber evidence="1">2.5.1.18</ecNumber>
    </recommendedName>
</protein>
<keyword evidence="1" id="KW-0808">Transferase</keyword>
<dbReference type="EC" id="2.5.1.18" evidence="1"/>
<keyword evidence="1" id="KW-0963">Cytoplasm</keyword>
<comment type="function">
    <text evidence="1">Is involved in the conjugation of reduced glutathione to a wide number of exogenous and endogenous hydrophobic electrophiles.</text>
</comment>
<dbReference type="PANTHER" id="PTHR11260">
    <property type="entry name" value="GLUTATHIONE S-TRANSFERASE, GST, SUPERFAMILY, GST DOMAIN CONTAINING"/>
    <property type="match status" value="1"/>
</dbReference>
<name>A0ABD2YPJ4_9GENT</name>
<gene>
    <name evidence="2" type="ORF">ACH5RR_028284</name>
</gene>
<evidence type="ECO:0000313" key="2">
    <source>
        <dbReference type="EMBL" id="KAL3508883.1"/>
    </source>
</evidence>
<comment type="similarity">
    <text evidence="1">Belongs to the GST superfamily.</text>
</comment>
<reference evidence="2 3" key="1">
    <citation type="submission" date="2024-11" db="EMBL/GenBank/DDBJ databases">
        <title>A near-complete genome assembly of Cinchona calisaya.</title>
        <authorList>
            <person name="Lian D.C."/>
            <person name="Zhao X.W."/>
            <person name="Wei L."/>
        </authorList>
    </citation>
    <scope>NUCLEOTIDE SEQUENCE [LARGE SCALE GENOMIC DNA]</scope>
    <source>
        <tissue evidence="2">Nenye</tissue>
    </source>
</reference>
<organism evidence="2 3">
    <name type="scientific">Cinchona calisaya</name>
    <dbReference type="NCBI Taxonomy" id="153742"/>
    <lineage>
        <taxon>Eukaryota</taxon>
        <taxon>Viridiplantae</taxon>
        <taxon>Streptophyta</taxon>
        <taxon>Embryophyta</taxon>
        <taxon>Tracheophyta</taxon>
        <taxon>Spermatophyta</taxon>
        <taxon>Magnoliopsida</taxon>
        <taxon>eudicotyledons</taxon>
        <taxon>Gunneridae</taxon>
        <taxon>Pentapetalae</taxon>
        <taxon>asterids</taxon>
        <taxon>lamiids</taxon>
        <taxon>Gentianales</taxon>
        <taxon>Rubiaceae</taxon>
        <taxon>Cinchonoideae</taxon>
        <taxon>Cinchoneae</taxon>
        <taxon>Cinchona</taxon>
    </lineage>
</organism>
<dbReference type="GO" id="GO:0004364">
    <property type="term" value="F:glutathione transferase activity"/>
    <property type="evidence" value="ECO:0007669"/>
    <property type="project" value="UniProtKB-UniRule"/>
</dbReference>
<dbReference type="Gene3D" id="1.20.1050.10">
    <property type="match status" value="1"/>
</dbReference>
<sequence>MDGGEEVILLDAHSSVFCMRVRLALAEKGIDTLMRRGNWHDKNPLMPSDSYETAQARFWADFLDSKVYNPGKRIWATKGEEQELGKKEFIEILKTLEGE</sequence>